<organism evidence="3">
    <name type="scientific">marine metagenome</name>
    <dbReference type="NCBI Taxonomy" id="408172"/>
    <lineage>
        <taxon>unclassified sequences</taxon>
        <taxon>metagenomes</taxon>
        <taxon>ecological metagenomes</taxon>
    </lineage>
</organism>
<evidence type="ECO:0000259" key="2">
    <source>
        <dbReference type="Pfam" id="PF22725"/>
    </source>
</evidence>
<dbReference type="Gene3D" id="3.30.360.10">
    <property type="entry name" value="Dihydrodipicolinate Reductase, domain 2"/>
    <property type="match status" value="1"/>
</dbReference>
<dbReference type="PANTHER" id="PTHR43377">
    <property type="entry name" value="BILIVERDIN REDUCTASE A"/>
    <property type="match status" value="1"/>
</dbReference>
<feature type="domain" description="GFO/IDH/MocA-like oxidoreductase" evidence="2">
    <location>
        <begin position="130"/>
        <end position="248"/>
    </location>
</feature>
<dbReference type="GO" id="GO:0000166">
    <property type="term" value="F:nucleotide binding"/>
    <property type="evidence" value="ECO:0007669"/>
    <property type="project" value="InterPro"/>
</dbReference>
<reference evidence="3" key="1">
    <citation type="submission" date="2018-05" db="EMBL/GenBank/DDBJ databases">
        <authorList>
            <person name="Lanie J.A."/>
            <person name="Ng W.-L."/>
            <person name="Kazmierczak K.M."/>
            <person name="Andrzejewski T.M."/>
            <person name="Davidsen T.M."/>
            <person name="Wayne K.J."/>
            <person name="Tettelin H."/>
            <person name="Glass J.I."/>
            <person name="Rusch D."/>
            <person name="Podicherti R."/>
            <person name="Tsui H.-C.T."/>
            <person name="Winkler M.E."/>
        </authorList>
    </citation>
    <scope>NUCLEOTIDE SEQUENCE</scope>
</reference>
<evidence type="ECO:0008006" key="4">
    <source>
        <dbReference type="Google" id="ProtNLM"/>
    </source>
</evidence>
<proteinExistence type="predicted"/>
<accession>A0A381XCL2</accession>
<protein>
    <recommendedName>
        <fullName evidence="4">Gfo/Idh/MocA-like oxidoreductase N-terminal domain-containing protein</fullName>
    </recommendedName>
</protein>
<dbReference type="PANTHER" id="PTHR43377:SF1">
    <property type="entry name" value="BILIVERDIN REDUCTASE A"/>
    <property type="match status" value="1"/>
</dbReference>
<dbReference type="Pfam" id="PF01408">
    <property type="entry name" value="GFO_IDH_MocA"/>
    <property type="match status" value="1"/>
</dbReference>
<dbReference type="Gene3D" id="3.40.50.720">
    <property type="entry name" value="NAD(P)-binding Rossmann-like Domain"/>
    <property type="match status" value="1"/>
</dbReference>
<sequence length="326" mass="35444">MKLRLCVIGCGGFARTFSKSLAQARDQVELYFASRDIGRAEAYSAEFGGAGAFGSYADAADDPNIDALYICTPHDLHLEHARLAATAKKHILLEKPIALTVEEARLITLAAKDAGVRLMVAENYRYLAPVQEAKKLIESGALGLVRLIQLQEEYPFDPGSWRNDKDRNGGGVFIDGGIHKASVLAYLTGRPNQVYAVQVPPGNPGLEAEDGLVVTTQAASGTVGIINHTWSIGKPTERPWVTVTGTLANLSFDMGRQWLKIDRGDSQETLEFDPDHRGIMAMVLEFRRSIMEESEPSMTGEEGLKDLALVLKAYESAQSGLPLALD</sequence>
<gene>
    <name evidence="3" type="ORF">METZ01_LOCUS115329</name>
</gene>
<evidence type="ECO:0000313" key="3">
    <source>
        <dbReference type="EMBL" id="SVA62475.1"/>
    </source>
</evidence>
<dbReference type="EMBL" id="UINC01014686">
    <property type="protein sequence ID" value="SVA62475.1"/>
    <property type="molecule type" value="Genomic_DNA"/>
</dbReference>
<dbReference type="InterPro" id="IPR051450">
    <property type="entry name" value="Gfo/Idh/MocA_Oxidoreductases"/>
</dbReference>
<dbReference type="InterPro" id="IPR000683">
    <property type="entry name" value="Gfo/Idh/MocA-like_OxRdtase_N"/>
</dbReference>
<feature type="domain" description="Gfo/Idh/MocA-like oxidoreductase N-terminal" evidence="1">
    <location>
        <begin position="4"/>
        <end position="121"/>
    </location>
</feature>
<dbReference type="SUPFAM" id="SSF51735">
    <property type="entry name" value="NAD(P)-binding Rossmann-fold domains"/>
    <property type="match status" value="1"/>
</dbReference>
<dbReference type="InterPro" id="IPR055170">
    <property type="entry name" value="GFO_IDH_MocA-like_dom"/>
</dbReference>
<dbReference type="InterPro" id="IPR036291">
    <property type="entry name" value="NAD(P)-bd_dom_sf"/>
</dbReference>
<dbReference type="Pfam" id="PF22725">
    <property type="entry name" value="GFO_IDH_MocA_C3"/>
    <property type="match status" value="1"/>
</dbReference>
<dbReference type="AlphaFoldDB" id="A0A381XCL2"/>
<evidence type="ECO:0000259" key="1">
    <source>
        <dbReference type="Pfam" id="PF01408"/>
    </source>
</evidence>
<name>A0A381XCL2_9ZZZZ</name>
<dbReference type="SUPFAM" id="SSF55347">
    <property type="entry name" value="Glyceraldehyde-3-phosphate dehydrogenase-like, C-terminal domain"/>
    <property type="match status" value="1"/>
</dbReference>